<evidence type="ECO:0000313" key="2">
    <source>
        <dbReference type="Proteomes" id="UP000045706"/>
    </source>
</evidence>
<proteinExistence type="predicted"/>
<feature type="non-terminal residue" evidence="1">
    <location>
        <position position="1"/>
    </location>
</feature>
<dbReference type="Proteomes" id="UP000045706">
    <property type="component" value="Unassembled WGS sequence"/>
</dbReference>
<organism evidence="1 2">
    <name type="scientific">Verticillium longisporum</name>
    <name type="common">Verticillium dahliae var. longisporum</name>
    <dbReference type="NCBI Taxonomy" id="100787"/>
    <lineage>
        <taxon>Eukaryota</taxon>
        <taxon>Fungi</taxon>
        <taxon>Dikarya</taxon>
        <taxon>Ascomycota</taxon>
        <taxon>Pezizomycotina</taxon>
        <taxon>Sordariomycetes</taxon>
        <taxon>Hypocreomycetidae</taxon>
        <taxon>Glomerellales</taxon>
        <taxon>Plectosphaerellaceae</taxon>
        <taxon>Verticillium</taxon>
    </lineage>
</organism>
<gene>
    <name evidence="1" type="ORF">BN1723_019501</name>
</gene>
<protein>
    <submittedName>
        <fullName evidence="1">Uncharacterized protein</fullName>
    </submittedName>
</protein>
<reference evidence="2" key="1">
    <citation type="submission" date="2015-05" db="EMBL/GenBank/DDBJ databases">
        <authorList>
            <person name="Fogelqvist Johan"/>
        </authorList>
    </citation>
    <scope>NUCLEOTIDE SEQUENCE [LARGE SCALE GENOMIC DNA]</scope>
</reference>
<sequence>GRLGGLELLLQGPGHSARR</sequence>
<dbReference type="EMBL" id="CVQI01034154">
    <property type="protein sequence ID" value="CRK44580.1"/>
    <property type="molecule type" value="Genomic_DNA"/>
</dbReference>
<name>A0A0G4NE48_VERLO</name>
<accession>A0A0G4NE48</accession>
<evidence type="ECO:0000313" key="1">
    <source>
        <dbReference type="EMBL" id="CRK44580.1"/>
    </source>
</evidence>
<dbReference type="AlphaFoldDB" id="A0A0G4NE48"/>